<dbReference type="Proteomes" id="UP000186736">
    <property type="component" value="Unassembled WGS sequence"/>
</dbReference>
<evidence type="ECO:0008006" key="3">
    <source>
        <dbReference type="Google" id="ProtNLM"/>
    </source>
</evidence>
<dbReference type="AlphaFoldDB" id="A0A1Q9R2B5"/>
<comment type="caution">
    <text evidence="1">The sequence shown here is derived from an EMBL/GenBank/DDBJ whole genome shotgun (WGS) entry which is preliminary data.</text>
</comment>
<name>A0A1Q9R2B5_PSEPU</name>
<gene>
    <name evidence="1" type="ORF">PSEMO_35720</name>
</gene>
<dbReference type="EMBL" id="MKZO01000031">
    <property type="protein sequence ID" value="OLS61505.1"/>
    <property type="molecule type" value="Genomic_DNA"/>
</dbReference>
<dbReference type="PROSITE" id="PS51257">
    <property type="entry name" value="PROKAR_LIPOPROTEIN"/>
    <property type="match status" value="1"/>
</dbReference>
<dbReference type="OrthoDB" id="9157170at2"/>
<protein>
    <recommendedName>
        <fullName evidence="3">Lipoprotein</fullName>
    </recommendedName>
</protein>
<proteinExistence type="predicted"/>
<evidence type="ECO:0000313" key="1">
    <source>
        <dbReference type="EMBL" id="OLS61505.1"/>
    </source>
</evidence>
<accession>A0A1Q9R2B5</accession>
<organism evidence="1 2">
    <name type="scientific">Pseudomonas putida</name>
    <name type="common">Arthrobacter siderocapsulatus</name>
    <dbReference type="NCBI Taxonomy" id="303"/>
    <lineage>
        <taxon>Bacteria</taxon>
        <taxon>Pseudomonadati</taxon>
        <taxon>Pseudomonadota</taxon>
        <taxon>Gammaproteobacteria</taxon>
        <taxon>Pseudomonadales</taxon>
        <taxon>Pseudomonadaceae</taxon>
        <taxon>Pseudomonas</taxon>
    </lineage>
</organism>
<dbReference type="RefSeq" id="WP_075804355.1">
    <property type="nucleotide sequence ID" value="NZ_MKZO01000031.1"/>
</dbReference>
<reference evidence="1 2" key="1">
    <citation type="submission" date="2016-10" db="EMBL/GenBank/DDBJ databases">
        <title>Genome Sequence of Pseudomonas putida GM4FR.</title>
        <authorList>
            <person name="Poehlein A."/>
            <person name="Wemheuer F."/>
            <person name="Hollensteiner J."/>
            <person name="Wemheuer B."/>
        </authorList>
    </citation>
    <scope>NUCLEOTIDE SEQUENCE [LARGE SCALE GENOMIC DNA]</scope>
    <source>
        <strain evidence="1 2">GM4FR</strain>
    </source>
</reference>
<sequence length="101" mass="10893">MKRLALVALAGLVLAGCGKSDIDRAREAVAEQLTDPSSAQFRNERSKKDGWVCGEVNSKNAMGGYVGFKRYTVTWMPDGANVVALEGENETSVDRINCGIQ</sequence>
<evidence type="ECO:0000313" key="2">
    <source>
        <dbReference type="Proteomes" id="UP000186736"/>
    </source>
</evidence>